<comment type="similarity">
    <text evidence="1">Belongs to the peptidase A24 family.</text>
</comment>
<evidence type="ECO:0000313" key="5">
    <source>
        <dbReference type="Proteomes" id="UP001205560"/>
    </source>
</evidence>
<evidence type="ECO:0000259" key="3">
    <source>
        <dbReference type="Pfam" id="PF01478"/>
    </source>
</evidence>
<dbReference type="Proteomes" id="UP001205560">
    <property type="component" value="Unassembled WGS sequence"/>
</dbReference>
<evidence type="ECO:0000256" key="1">
    <source>
        <dbReference type="ARBA" id="ARBA00005801"/>
    </source>
</evidence>
<keyword evidence="2" id="KW-0472">Membrane</keyword>
<keyword evidence="4" id="KW-0378">Hydrolase</keyword>
<dbReference type="PANTHER" id="PTHR30487">
    <property type="entry name" value="TYPE 4 PREPILIN-LIKE PROTEINS LEADER PEPTIDE-PROCESSING ENZYME"/>
    <property type="match status" value="1"/>
</dbReference>
<dbReference type="RefSeq" id="WP_258846502.1">
    <property type="nucleotide sequence ID" value="NZ_JANUGX010000019.1"/>
</dbReference>
<evidence type="ECO:0000313" key="4">
    <source>
        <dbReference type="EMBL" id="MCS0590726.1"/>
    </source>
</evidence>
<dbReference type="EMBL" id="JANUGX010000019">
    <property type="protein sequence ID" value="MCS0590726.1"/>
    <property type="molecule type" value="Genomic_DNA"/>
</dbReference>
<dbReference type="EC" id="3.4.23.43" evidence="4"/>
<dbReference type="GO" id="GO:0004190">
    <property type="term" value="F:aspartic-type endopeptidase activity"/>
    <property type="evidence" value="ECO:0007669"/>
    <property type="project" value="UniProtKB-EC"/>
</dbReference>
<dbReference type="Gene3D" id="1.20.120.1220">
    <property type="match status" value="1"/>
</dbReference>
<keyword evidence="2" id="KW-1133">Transmembrane helix</keyword>
<name>A0ABT2A956_9BURK</name>
<feature type="transmembrane region" description="Helical" evidence="2">
    <location>
        <begin position="54"/>
        <end position="77"/>
    </location>
</feature>
<gene>
    <name evidence="4" type="ORF">NX782_16150</name>
</gene>
<dbReference type="PANTHER" id="PTHR30487:SF0">
    <property type="entry name" value="PREPILIN LEADER PEPTIDASE_N-METHYLTRANSFERASE-RELATED"/>
    <property type="match status" value="1"/>
</dbReference>
<protein>
    <submittedName>
        <fullName evidence="4">Prepilin peptidase</fullName>
        <ecNumber evidence="4">3.4.23.43</ecNumber>
    </submittedName>
</protein>
<accession>A0ABT2A956</accession>
<feature type="transmembrane region" description="Helical" evidence="2">
    <location>
        <begin position="28"/>
        <end position="47"/>
    </location>
</feature>
<dbReference type="InterPro" id="IPR050882">
    <property type="entry name" value="Prepilin_peptidase/N-MTase"/>
</dbReference>
<proteinExistence type="inferred from homology"/>
<feature type="domain" description="Prepilin type IV endopeptidase peptidase" evidence="3">
    <location>
        <begin position="10"/>
        <end position="113"/>
    </location>
</feature>
<sequence>MPIEQYLETILLLLVTSAAVNDLATRRIPNRLLLAGLASALLLHLLSAHPGASFLTALGGMGVGFALFLPFYLLRGMAAGDVKMMAVIGAFIGPEDVFVVAVLSWCAGGVMAVLMVLWGGRLRLRLVLGNLGRMLSGALVPGAGIAPVGRESAGSMPYGLAIAIGTIAFLTRH</sequence>
<dbReference type="InterPro" id="IPR000045">
    <property type="entry name" value="Prepilin_IV_endopep_pep"/>
</dbReference>
<keyword evidence="2" id="KW-0812">Transmembrane</keyword>
<feature type="transmembrane region" description="Helical" evidence="2">
    <location>
        <begin position="97"/>
        <end position="119"/>
    </location>
</feature>
<comment type="caution">
    <text evidence="4">The sequence shown here is derived from an EMBL/GenBank/DDBJ whole genome shotgun (WGS) entry which is preliminary data.</text>
</comment>
<dbReference type="Pfam" id="PF01478">
    <property type="entry name" value="Peptidase_A24"/>
    <property type="match status" value="1"/>
</dbReference>
<keyword evidence="5" id="KW-1185">Reference proteome</keyword>
<organism evidence="4 5">
    <name type="scientific">Massilia norwichensis</name>
    <dbReference type="NCBI Taxonomy" id="1442366"/>
    <lineage>
        <taxon>Bacteria</taxon>
        <taxon>Pseudomonadati</taxon>
        <taxon>Pseudomonadota</taxon>
        <taxon>Betaproteobacteria</taxon>
        <taxon>Burkholderiales</taxon>
        <taxon>Oxalobacteraceae</taxon>
        <taxon>Telluria group</taxon>
        <taxon>Massilia</taxon>
    </lineage>
</organism>
<reference evidence="4 5" key="1">
    <citation type="submission" date="2022-08" db="EMBL/GenBank/DDBJ databases">
        <title>Reclassification of Massilia species as members of the genera Telluria, Duganella, Pseudoduganella, Mokoshia gen. nov. and Zemynaea gen. nov. using orthogonal and non-orthogonal genome-based approaches.</title>
        <authorList>
            <person name="Bowman J.P."/>
        </authorList>
    </citation>
    <scope>NUCLEOTIDE SEQUENCE [LARGE SCALE GENOMIC DNA]</scope>
    <source>
        <strain evidence="4 5">LMG 28164</strain>
    </source>
</reference>
<evidence type="ECO:0000256" key="2">
    <source>
        <dbReference type="SAM" id="Phobius"/>
    </source>
</evidence>